<dbReference type="Gene3D" id="3.40.50.10320">
    <property type="entry name" value="LmbE-like"/>
    <property type="match status" value="1"/>
</dbReference>
<dbReference type="Pfam" id="PF00335">
    <property type="entry name" value="Tetraspanin"/>
    <property type="match status" value="1"/>
</dbReference>
<dbReference type="GO" id="GO:0006506">
    <property type="term" value="P:GPI anchor biosynthetic process"/>
    <property type="evidence" value="ECO:0007669"/>
    <property type="project" value="UniProtKB-UniPathway"/>
</dbReference>
<dbReference type="AlphaFoldDB" id="A0A7J7K494"/>
<dbReference type="InterPro" id="IPR024078">
    <property type="entry name" value="LmbE-like_dom_sf"/>
</dbReference>
<dbReference type="OrthoDB" id="440160at2759"/>
<evidence type="ECO:0000313" key="8">
    <source>
        <dbReference type="EMBL" id="KAF6032985.1"/>
    </source>
</evidence>
<feature type="transmembrane region" description="Helical" evidence="7">
    <location>
        <begin position="396"/>
        <end position="420"/>
    </location>
</feature>
<accession>A0A7J7K494</accession>
<feature type="transmembrane region" description="Helical" evidence="7">
    <location>
        <begin position="224"/>
        <end position="247"/>
    </location>
</feature>
<evidence type="ECO:0000256" key="7">
    <source>
        <dbReference type="SAM" id="Phobius"/>
    </source>
</evidence>
<evidence type="ECO:0000256" key="4">
    <source>
        <dbReference type="ARBA" id="ARBA00022692"/>
    </source>
</evidence>
<comment type="caution">
    <text evidence="8">The sequence shown here is derived from an EMBL/GenBank/DDBJ whole genome shotgun (WGS) entry which is preliminary data.</text>
</comment>
<evidence type="ECO:0000313" key="9">
    <source>
        <dbReference type="Proteomes" id="UP000593567"/>
    </source>
</evidence>
<dbReference type="PANTHER" id="PTHR12993">
    <property type="entry name" value="N-ACETYLGLUCOSAMINYL-PHOSPHATIDYLINOSITOL DE-N-ACETYLASE-RELATED"/>
    <property type="match status" value="1"/>
</dbReference>
<proteinExistence type="inferred from homology"/>
<evidence type="ECO:0000256" key="3">
    <source>
        <dbReference type="ARBA" id="ARBA00012176"/>
    </source>
</evidence>
<dbReference type="InterPro" id="IPR008952">
    <property type="entry name" value="Tetraspanin_EC2_sf"/>
</dbReference>
<dbReference type="Gene3D" id="1.10.1450.10">
    <property type="entry name" value="Tetraspanin"/>
    <property type="match status" value="1"/>
</dbReference>
<evidence type="ECO:0000256" key="1">
    <source>
        <dbReference type="ARBA" id="ARBA00004141"/>
    </source>
</evidence>
<protein>
    <recommendedName>
        <fullName evidence="3">N-acetylglucosaminylphosphatidylinositol deacetylase</fullName>
        <ecNumber evidence="3">3.5.1.89</ecNumber>
    </recommendedName>
</protein>
<keyword evidence="5 7" id="KW-1133">Transmembrane helix</keyword>
<comment type="similarity">
    <text evidence="2">Belongs to the PIGL family.</text>
</comment>
<dbReference type="SUPFAM" id="SSF102588">
    <property type="entry name" value="LmbE-like"/>
    <property type="match status" value="1"/>
</dbReference>
<keyword evidence="4 7" id="KW-0812">Transmembrane</keyword>
<sequence>METVSLLIICGGLLALLIVFLISSKLQPAGSITQHKSVVFVTAHPDDECMFFGPTIVNLIHQNIEVHILCLSTGNFYGEGKTRVKELYASCKALGVDTNKCSTIDDTSLADGDAIWNKTQIQYYVAEYIQSHDISAVVTFDEGGIIGVTTLAIGIWVKVDKKHLLELTKDVSGTDLNETDVPSLLDNVVTALIVIGAFLFGLSFFGCCGTLNNKNKLGKLFLKLYSTVVLILLICELAGLTVAWFFFDKLDNKMIFYLDNSLKNVYNGTFVPGADDVGFSYSSGGSAITLAWDTVQLQYDCCGRAGGEDYSNETLLWYSYRDVQLSSGEVKTLVVPPTCCSVEGGSKQLISDFKKTEDSTASVFTLENPECPYSLPEPDFDGCYEEIKDAIKDNSVIFIAIGSATLGVQLLCVLFSFCLAKKDDSLVDQTEVLELNEKTLD</sequence>
<comment type="subcellular location">
    <subcellularLocation>
        <location evidence="1">Membrane</location>
        <topology evidence="1">Multi-pass membrane protein</topology>
    </subcellularLocation>
</comment>
<dbReference type="PANTHER" id="PTHR12993:SF11">
    <property type="entry name" value="N-ACETYLGLUCOSAMINYL-PHOSPHATIDYLINOSITOL DE-N-ACETYLASE"/>
    <property type="match status" value="1"/>
</dbReference>
<feature type="transmembrane region" description="Helical" evidence="7">
    <location>
        <begin position="188"/>
        <end position="212"/>
    </location>
</feature>
<gene>
    <name evidence="8" type="ORF">EB796_008687</name>
</gene>
<evidence type="ECO:0000256" key="6">
    <source>
        <dbReference type="ARBA" id="ARBA00023136"/>
    </source>
</evidence>
<dbReference type="Proteomes" id="UP000593567">
    <property type="component" value="Unassembled WGS sequence"/>
</dbReference>
<organism evidence="8 9">
    <name type="scientific">Bugula neritina</name>
    <name type="common">Brown bryozoan</name>
    <name type="synonym">Sertularia neritina</name>
    <dbReference type="NCBI Taxonomy" id="10212"/>
    <lineage>
        <taxon>Eukaryota</taxon>
        <taxon>Metazoa</taxon>
        <taxon>Spiralia</taxon>
        <taxon>Lophotrochozoa</taxon>
        <taxon>Bryozoa</taxon>
        <taxon>Gymnolaemata</taxon>
        <taxon>Cheilostomatida</taxon>
        <taxon>Flustrina</taxon>
        <taxon>Buguloidea</taxon>
        <taxon>Bugulidae</taxon>
        <taxon>Bugula</taxon>
    </lineage>
</organism>
<dbReference type="EC" id="3.5.1.89" evidence="3"/>
<dbReference type="SUPFAM" id="SSF48652">
    <property type="entry name" value="Tetraspanin"/>
    <property type="match status" value="1"/>
</dbReference>
<reference evidence="8" key="1">
    <citation type="submission" date="2020-06" db="EMBL/GenBank/DDBJ databases">
        <title>Draft genome of Bugula neritina, a colonial animal packing powerful symbionts and potential medicines.</title>
        <authorList>
            <person name="Rayko M."/>
        </authorList>
    </citation>
    <scope>NUCLEOTIDE SEQUENCE [LARGE SCALE GENOMIC DNA]</scope>
    <source>
        <strain evidence="8">Kwan_BN1</strain>
    </source>
</reference>
<dbReference type="GO" id="GO:0000225">
    <property type="term" value="F:N-acetylglucosaminylphosphatidylinositol deacetylase activity"/>
    <property type="evidence" value="ECO:0007669"/>
    <property type="project" value="UniProtKB-EC"/>
</dbReference>
<evidence type="ECO:0000256" key="5">
    <source>
        <dbReference type="ARBA" id="ARBA00022989"/>
    </source>
</evidence>
<dbReference type="InterPro" id="IPR018499">
    <property type="entry name" value="Tetraspanin/Peripherin"/>
</dbReference>
<dbReference type="GO" id="GO:0016020">
    <property type="term" value="C:membrane"/>
    <property type="evidence" value="ECO:0007669"/>
    <property type="project" value="UniProtKB-SubCell"/>
</dbReference>
<name>A0A7J7K494_BUGNE</name>
<keyword evidence="9" id="KW-1185">Reference proteome</keyword>
<dbReference type="UniPathway" id="UPA00196"/>
<dbReference type="GO" id="GO:0005783">
    <property type="term" value="C:endoplasmic reticulum"/>
    <property type="evidence" value="ECO:0007669"/>
    <property type="project" value="TreeGrafter"/>
</dbReference>
<dbReference type="InterPro" id="IPR003737">
    <property type="entry name" value="GlcNAc_PI_deacetylase-related"/>
</dbReference>
<evidence type="ECO:0000256" key="2">
    <source>
        <dbReference type="ARBA" id="ARBA00006066"/>
    </source>
</evidence>
<dbReference type="EMBL" id="VXIV02001464">
    <property type="protein sequence ID" value="KAF6032985.1"/>
    <property type="molecule type" value="Genomic_DNA"/>
</dbReference>
<keyword evidence="6 7" id="KW-0472">Membrane</keyword>